<name>A0A382M1Y0_9ZZZZ</name>
<dbReference type="InterPro" id="IPR000073">
    <property type="entry name" value="AB_hydrolase_1"/>
</dbReference>
<dbReference type="InterPro" id="IPR050228">
    <property type="entry name" value="Carboxylesterase_BioH"/>
</dbReference>
<proteinExistence type="predicted"/>
<organism evidence="2">
    <name type="scientific">marine metagenome</name>
    <dbReference type="NCBI Taxonomy" id="408172"/>
    <lineage>
        <taxon>unclassified sequences</taxon>
        <taxon>metagenomes</taxon>
        <taxon>ecological metagenomes</taxon>
    </lineage>
</organism>
<protein>
    <recommendedName>
        <fullName evidence="1">AB hydrolase-1 domain-containing protein</fullName>
    </recommendedName>
</protein>
<dbReference type="PANTHER" id="PTHR43194">
    <property type="entry name" value="HYDROLASE ALPHA/BETA FOLD FAMILY"/>
    <property type="match status" value="1"/>
</dbReference>
<dbReference type="InterPro" id="IPR029058">
    <property type="entry name" value="AB_hydrolase_fold"/>
</dbReference>
<dbReference type="Pfam" id="PF00561">
    <property type="entry name" value="Abhydrolase_1"/>
    <property type="match status" value="1"/>
</dbReference>
<dbReference type="EMBL" id="UINC01090065">
    <property type="protein sequence ID" value="SVC41677.1"/>
    <property type="molecule type" value="Genomic_DNA"/>
</dbReference>
<reference evidence="2" key="1">
    <citation type="submission" date="2018-05" db="EMBL/GenBank/DDBJ databases">
        <authorList>
            <person name="Lanie J.A."/>
            <person name="Ng W.-L."/>
            <person name="Kazmierczak K.M."/>
            <person name="Andrzejewski T.M."/>
            <person name="Davidsen T.M."/>
            <person name="Wayne K.J."/>
            <person name="Tettelin H."/>
            <person name="Glass J.I."/>
            <person name="Rusch D."/>
            <person name="Podicherti R."/>
            <person name="Tsui H.-C.T."/>
            <person name="Winkler M.E."/>
        </authorList>
    </citation>
    <scope>NUCLEOTIDE SEQUENCE</scope>
</reference>
<accession>A0A382M1Y0</accession>
<dbReference type="Gene3D" id="3.40.50.1820">
    <property type="entry name" value="alpha/beta hydrolase"/>
    <property type="match status" value="1"/>
</dbReference>
<evidence type="ECO:0000259" key="1">
    <source>
        <dbReference type="Pfam" id="PF00561"/>
    </source>
</evidence>
<gene>
    <name evidence="2" type="ORF">METZ01_LOCUS294531</name>
</gene>
<sequence>VNGLRDNNFEIDAMRFTTHGTAYFCSDSNPKTMVFVHGVGIVGAVWQPQLNYFSNTYQTVTYDLLGHGKSPMPPEEVTLDDYVEQLNDLVEFLEVSSFSLVGHSMGAIISIAFALKYPNKVEALVPMNIVFNRTDKAQLEVLERANQVLKDNKIINIQQTLDRWFRHNNNKKSEKIAKVKKWLEQTSPRGYGLTYRLFALSDKVFLNKLSNLCCPVLYLTGDDDPNSTPEMSRKMAELTPLGEFVSVEGEAHMLPYIAANKANPIIESYLKNVK</sequence>
<feature type="non-terminal residue" evidence="2">
    <location>
        <position position="1"/>
    </location>
</feature>
<dbReference type="PANTHER" id="PTHR43194:SF5">
    <property type="entry name" value="PIMELOYL-[ACYL-CARRIER PROTEIN] METHYL ESTER ESTERASE"/>
    <property type="match status" value="1"/>
</dbReference>
<evidence type="ECO:0000313" key="2">
    <source>
        <dbReference type="EMBL" id="SVC41677.1"/>
    </source>
</evidence>
<dbReference type="AlphaFoldDB" id="A0A382M1Y0"/>
<dbReference type="PRINTS" id="PR00111">
    <property type="entry name" value="ABHYDROLASE"/>
</dbReference>
<feature type="domain" description="AB hydrolase-1" evidence="1">
    <location>
        <begin position="32"/>
        <end position="254"/>
    </location>
</feature>
<dbReference type="SUPFAM" id="SSF53474">
    <property type="entry name" value="alpha/beta-Hydrolases"/>
    <property type="match status" value="1"/>
</dbReference>